<evidence type="ECO:0000256" key="1">
    <source>
        <dbReference type="ARBA" id="ARBA00004273"/>
    </source>
</evidence>
<evidence type="ECO:0000256" key="3">
    <source>
        <dbReference type="ARBA" id="ARBA00022946"/>
    </source>
</evidence>
<dbReference type="InterPro" id="IPR036418">
    <property type="entry name" value="Cyt_c_oxidase_su6a_sf"/>
</dbReference>
<evidence type="ECO:0000313" key="7">
    <source>
        <dbReference type="EMBL" id="CAD8450043.1"/>
    </source>
</evidence>
<comment type="subcellular location">
    <subcellularLocation>
        <location evidence="1">Mitochondrion inner membrane</location>
    </subcellularLocation>
</comment>
<dbReference type="Gene3D" id="4.10.95.10">
    <property type="entry name" value="Cytochrome c oxidase, subunit VIa"/>
    <property type="match status" value="1"/>
</dbReference>
<dbReference type="PANTHER" id="PTHR11504:SF0">
    <property type="entry name" value="CYTOCHROME C OXIDASE SUBUNIT"/>
    <property type="match status" value="1"/>
</dbReference>
<dbReference type="Pfam" id="PF02046">
    <property type="entry name" value="COX6A"/>
    <property type="match status" value="1"/>
</dbReference>
<keyword evidence="3" id="KW-0809">Transit peptide</keyword>
<keyword evidence="2" id="KW-0999">Mitochondrion inner membrane</keyword>
<dbReference type="GO" id="GO:0005743">
    <property type="term" value="C:mitochondrial inner membrane"/>
    <property type="evidence" value="ECO:0007669"/>
    <property type="project" value="UniProtKB-SubCell"/>
</dbReference>
<gene>
    <name evidence="7" type="ORF">MSP1401_LOCUS11459</name>
</gene>
<proteinExistence type="inferred from homology"/>
<dbReference type="InterPro" id="IPR001349">
    <property type="entry name" value="Cyt_c_oxidase_su6a"/>
</dbReference>
<name>A0A7S0DDR3_MICPS</name>
<evidence type="ECO:0000256" key="4">
    <source>
        <dbReference type="ARBA" id="ARBA00023128"/>
    </source>
</evidence>
<dbReference type="GO" id="GO:0006123">
    <property type="term" value="P:mitochondrial electron transport, cytochrome c to oxygen"/>
    <property type="evidence" value="ECO:0007669"/>
    <property type="project" value="TreeGrafter"/>
</dbReference>
<dbReference type="EMBL" id="HBEN01013774">
    <property type="protein sequence ID" value="CAD8450043.1"/>
    <property type="molecule type" value="Transcribed_RNA"/>
</dbReference>
<evidence type="ECO:0000256" key="5">
    <source>
        <dbReference type="ARBA" id="ARBA00023136"/>
    </source>
</evidence>
<comment type="similarity">
    <text evidence="6">Belongs to the cytochrome c oxidase subunit 6A family.</text>
</comment>
<reference evidence="7" key="1">
    <citation type="submission" date="2021-01" db="EMBL/GenBank/DDBJ databases">
        <authorList>
            <person name="Corre E."/>
            <person name="Pelletier E."/>
            <person name="Niang G."/>
            <person name="Scheremetjew M."/>
            <person name="Finn R."/>
            <person name="Kale V."/>
            <person name="Holt S."/>
            <person name="Cochrane G."/>
            <person name="Meng A."/>
            <person name="Brown T."/>
            <person name="Cohen L."/>
        </authorList>
    </citation>
    <scope>NUCLEOTIDE SEQUENCE</scope>
    <source>
        <strain evidence="7">CCAC1681</strain>
    </source>
</reference>
<protein>
    <submittedName>
        <fullName evidence="7">Uncharacterized protein</fullName>
    </submittedName>
</protein>
<keyword evidence="5" id="KW-0472">Membrane</keyword>
<dbReference type="PANTHER" id="PTHR11504">
    <property type="entry name" value="CYTOCHROME C OXIDASE POLYPEPTIDE VIA"/>
    <property type="match status" value="1"/>
</dbReference>
<evidence type="ECO:0000256" key="2">
    <source>
        <dbReference type="ARBA" id="ARBA00022792"/>
    </source>
</evidence>
<organism evidence="7">
    <name type="scientific">Micromonas pusilla</name>
    <name type="common">Picoplanktonic green alga</name>
    <name type="synonym">Chromulina pusilla</name>
    <dbReference type="NCBI Taxonomy" id="38833"/>
    <lineage>
        <taxon>Eukaryota</taxon>
        <taxon>Viridiplantae</taxon>
        <taxon>Chlorophyta</taxon>
        <taxon>Mamiellophyceae</taxon>
        <taxon>Mamiellales</taxon>
        <taxon>Mamiellaceae</taxon>
        <taxon>Micromonas</taxon>
    </lineage>
</organism>
<evidence type="ECO:0000256" key="6">
    <source>
        <dbReference type="RuleBase" id="RU004396"/>
    </source>
</evidence>
<keyword evidence="4" id="KW-0496">Mitochondrion</keyword>
<dbReference type="GO" id="GO:0030234">
    <property type="term" value="F:enzyme regulator activity"/>
    <property type="evidence" value="ECO:0007669"/>
    <property type="project" value="TreeGrafter"/>
</dbReference>
<dbReference type="AlphaFoldDB" id="A0A7S0DDR3"/>
<sequence length="101" mass="11353">MSARTALLTLARRAGKAPVRVSRRNMSGGSIEEEIAEMNKWRAVTFLAVPACVGFGIYSFANMEHHHAAERPAYSYLRIRNKIFPWGGDCGLFEYGKCQEE</sequence>
<dbReference type="SUPFAM" id="SSF81411">
    <property type="entry name" value="Mitochondrial cytochrome c oxidase subunit VIa"/>
    <property type="match status" value="1"/>
</dbReference>
<accession>A0A7S0DDR3</accession>